<feature type="compositionally biased region" description="Basic and acidic residues" evidence="1">
    <location>
        <begin position="140"/>
        <end position="150"/>
    </location>
</feature>
<evidence type="ECO:0000313" key="3">
    <source>
        <dbReference type="Proteomes" id="UP000593929"/>
    </source>
</evidence>
<protein>
    <submittedName>
        <fullName evidence="2">Uncharacterized protein</fullName>
    </submittedName>
</protein>
<feature type="compositionally biased region" description="Basic and acidic residues" evidence="1">
    <location>
        <begin position="1"/>
        <end position="30"/>
    </location>
</feature>
<evidence type="ECO:0000313" key="2">
    <source>
        <dbReference type="EMBL" id="QOL68843.1"/>
    </source>
</evidence>
<sequence length="198" mass="23799">MEQKEHPEDSKQPKKRPESSEQKQKADSENTGRGLEFWLHRHPKSVSESYMHFYAKKKYEEEQRKRLGIPEQPKQQPKPAEPKQKADSENTGRGLEFWLHRHPKSVSESYMHFYAKKQYEEEQRKRLGIPEQPKQQPKPAEPKQKADSENTGRGLEFWLHRHPKSVSESYMHFYAKKQYEEEQRKRSEDSKRAEPRQD</sequence>
<dbReference type="Proteomes" id="UP000593929">
    <property type="component" value="Plasmid unnamed1"/>
</dbReference>
<feature type="compositionally biased region" description="Basic and acidic residues" evidence="1">
    <location>
        <begin position="80"/>
        <end position="90"/>
    </location>
</feature>
<evidence type="ECO:0000256" key="1">
    <source>
        <dbReference type="SAM" id="MobiDB-lite"/>
    </source>
</evidence>
<feature type="region of interest" description="Disordered" evidence="1">
    <location>
        <begin position="61"/>
        <end position="100"/>
    </location>
</feature>
<feature type="region of interest" description="Disordered" evidence="1">
    <location>
        <begin position="121"/>
        <end position="162"/>
    </location>
</feature>
<feature type="region of interest" description="Disordered" evidence="1">
    <location>
        <begin position="179"/>
        <end position="198"/>
    </location>
</feature>
<name>A0A7L9VN78_LIMMU</name>
<dbReference type="RefSeq" id="WP_193018756.1">
    <property type="nucleotide sequence ID" value="NZ_CP062965.1"/>
</dbReference>
<accession>A0A7L9VN78</accession>
<feature type="region of interest" description="Disordered" evidence="1">
    <location>
        <begin position="1"/>
        <end position="42"/>
    </location>
</feature>
<geneLocation type="plasmid" evidence="2 3">
    <name>unnamed1</name>
</geneLocation>
<proteinExistence type="predicted"/>
<organism evidence="2 3">
    <name type="scientific">Limosilactobacillus mucosae</name>
    <name type="common">Lactobacillus mucosae</name>
    <dbReference type="NCBI Taxonomy" id="97478"/>
    <lineage>
        <taxon>Bacteria</taxon>
        <taxon>Bacillati</taxon>
        <taxon>Bacillota</taxon>
        <taxon>Bacilli</taxon>
        <taxon>Lactobacillales</taxon>
        <taxon>Lactobacillaceae</taxon>
        <taxon>Limosilactobacillus</taxon>
    </lineage>
</organism>
<dbReference type="AlphaFoldDB" id="A0A7L9VN78"/>
<dbReference type="EMBL" id="CP062965">
    <property type="protein sequence ID" value="QOL68843.1"/>
    <property type="molecule type" value="Genomic_DNA"/>
</dbReference>
<keyword evidence="2" id="KW-0614">Plasmid</keyword>
<reference evidence="2 3" key="1">
    <citation type="submission" date="2020-10" db="EMBL/GenBank/DDBJ databases">
        <title>Genome sequencing of Lactobacillus mucosae KCTC 21011.</title>
        <authorList>
            <person name="Kim J."/>
        </authorList>
    </citation>
    <scope>NUCLEOTIDE SEQUENCE [LARGE SCALE GENOMIC DNA]</scope>
    <source>
        <strain evidence="2 3">LM011</strain>
        <plasmid evidence="2 3">unnamed1</plasmid>
    </source>
</reference>
<gene>
    <name evidence="2" type="ORF">LM011_00090</name>
</gene>